<dbReference type="OrthoDB" id="5422704at2"/>
<keyword evidence="5 6" id="KW-0472">Membrane</keyword>
<dbReference type="RefSeq" id="WP_020877955.1">
    <property type="nucleotide sequence ID" value="NZ_ATHJ01000096.1"/>
</dbReference>
<keyword evidence="3 6" id="KW-0812">Transmembrane</keyword>
<reference evidence="7 8" key="1">
    <citation type="journal article" date="2013" name="Genome Announc.">
        <title>Draft genome sequences for three mercury-methylating, sulfate-reducing bacteria.</title>
        <authorList>
            <person name="Brown S.D."/>
            <person name="Hurt R.A.Jr."/>
            <person name="Gilmour C.C."/>
            <person name="Elias D.A."/>
        </authorList>
    </citation>
    <scope>NUCLEOTIDE SEQUENCE [LARGE SCALE GENOMIC DNA]</scope>
    <source>
        <strain evidence="7 8">DSM 2059</strain>
    </source>
</reference>
<keyword evidence="8" id="KW-1185">Reference proteome</keyword>
<dbReference type="PATRIC" id="fig|1121405.3.peg.2953"/>
<dbReference type="AlphaFoldDB" id="S7UZJ6"/>
<evidence type="ECO:0000256" key="2">
    <source>
        <dbReference type="ARBA" id="ARBA00022475"/>
    </source>
</evidence>
<evidence type="ECO:0000313" key="8">
    <source>
        <dbReference type="Proteomes" id="UP000014977"/>
    </source>
</evidence>
<dbReference type="eggNOG" id="COG3431">
    <property type="taxonomic scope" value="Bacteria"/>
</dbReference>
<evidence type="ECO:0000256" key="6">
    <source>
        <dbReference type="SAM" id="Phobius"/>
    </source>
</evidence>
<dbReference type="STRING" id="897.B2D07_14465"/>
<name>S7UZJ6_DESML</name>
<dbReference type="GO" id="GO:0005886">
    <property type="term" value="C:plasma membrane"/>
    <property type="evidence" value="ECO:0007669"/>
    <property type="project" value="UniProtKB-SubCell"/>
</dbReference>
<dbReference type="InterPro" id="IPR020948">
    <property type="entry name" value="P_starv_induced_PsiE-like"/>
</dbReference>
<keyword evidence="2" id="KW-1003">Cell membrane</keyword>
<evidence type="ECO:0000256" key="1">
    <source>
        <dbReference type="ARBA" id="ARBA00004651"/>
    </source>
</evidence>
<gene>
    <name evidence="7" type="ORF">dsmv_2888</name>
</gene>
<feature type="transmembrane region" description="Helical" evidence="6">
    <location>
        <begin position="55"/>
        <end position="72"/>
    </location>
</feature>
<sequence length="148" mass="16929">MFDMLKRYERFMIQALMVMMAIVLGLVTIDLGWLILRDILEPPIFILSVNQLLDIFGLFMLVVIGIELLETIMKTYLTQGQPHYEVVLSVAIIAISRKVIILDLKEVDSLSLMGIAAIIVALTVGYFLMKRGERYSGRDFYQGPDDRR</sequence>
<accession>S7UZJ6</accession>
<feature type="transmembrane region" description="Helical" evidence="6">
    <location>
        <begin position="12"/>
        <end position="35"/>
    </location>
</feature>
<comment type="subcellular location">
    <subcellularLocation>
        <location evidence="1">Cell membrane</location>
        <topology evidence="1">Multi-pass membrane protein</topology>
    </subcellularLocation>
</comment>
<evidence type="ECO:0000256" key="3">
    <source>
        <dbReference type="ARBA" id="ARBA00022692"/>
    </source>
</evidence>
<proteinExistence type="predicted"/>
<dbReference type="Pfam" id="PF06146">
    <property type="entry name" value="PsiE"/>
    <property type="match status" value="1"/>
</dbReference>
<evidence type="ECO:0000256" key="4">
    <source>
        <dbReference type="ARBA" id="ARBA00022989"/>
    </source>
</evidence>
<dbReference type="EMBL" id="ATHJ01000096">
    <property type="protein sequence ID" value="EPR37848.1"/>
    <property type="molecule type" value="Genomic_DNA"/>
</dbReference>
<feature type="transmembrane region" description="Helical" evidence="6">
    <location>
        <begin position="110"/>
        <end position="129"/>
    </location>
</feature>
<keyword evidence="4 6" id="KW-1133">Transmembrane helix</keyword>
<evidence type="ECO:0000313" key="7">
    <source>
        <dbReference type="EMBL" id="EPR37848.1"/>
    </source>
</evidence>
<comment type="caution">
    <text evidence="7">The sequence shown here is derived from an EMBL/GenBank/DDBJ whole genome shotgun (WGS) entry which is preliminary data.</text>
</comment>
<organism evidence="7 8">
    <name type="scientific">Desulfococcus multivorans DSM 2059</name>
    <dbReference type="NCBI Taxonomy" id="1121405"/>
    <lineage>
        <taxon>Bacteria</taxon>
        <taxon>Pseudomonadati</taxon>
        <taxon>Thermodesulfobacteriota</taxon>
        <taxon>Desulfobacteria</taxon>
        <taxon>Desulfobacterales</taxon>
        <taxon>Desulfococcaceae</taxon>
        <taxon>Desulfococcus</taxon>
    </lineage>
</organism>
<evidence type="ECO:0000256" key="5">
    <source>
        <dbReference type="ARBA" id="ARBA00023136"/>
    </source>
</evidence>
<protein>
    <submittedName>
        <fullName evidence="7">Phosphate-starvation-inducible E-like protein</fullName>
    </submittedName>
</protein>
<dbReference type="Proteomes" id="UP000014977">
    <property type="component" value="Unassembled WGS sequence"/>
</dbReference>